<dbReference type="InterPro" id="IPR009057">
    <property type="entry name" value="Homeodomain-like_sf"/>
</dbReference>
<evidence type="ECO:0000256" key="3">
    <source>
        <dbReference type="ARBA" id="ARBA00023125"/>
    </source>
</evidence>
<dbReference type="Gene3D" id="1.10.10.60">
    <property type="entry name" value="Homeodomain-like"/>
    <property type="match status" value="2"/>
</dbReference>
<dbReference type="AlphaFoldDB" id="A0A5C4T8L6"/>
<dbReference type="InterPro" id="IPR018060">
    <property type="entry name" value="HTH_AraC"/>
</dbReference>
<evidence type="ECO:0000313" key="8">
    <source>
        <dbReference type="Proteomes" id="UP000307943"/>
    </source>
</evidence>
<dbReference type="InterPro" id="IPR037923">
    <property type="entry name" value="HTH-like"/>
</dbReference>
<keyword evidence="4" id="KW-0010">Activator</keyword>
<evidence type="ECO:0000313" key="7">
    <source>
        <dbReference type="EMBL" id="TNJ65433.1"/>
    </source>
</evidence>
<protein>
    <submittedName>
        <fullName evidence="7">AraC family transcriptional regulator</fullName>
    </submittedName>
</protein>
<dbReference type="SUPFAM" id="SSF46689">
    <property type="entry name" value="Homeodomain-like"/>
    <property type="match status" value="2"/>
</dbReference>
<gene>
    <name evidence="7" type="ORF">FE784_15555</name>
</gene>
<accession>A0A5C4T8L6</accession>
<dbReference type="InterPro" id="IPR050204">
    <property type="entry name" value="AraC_XylS_family_regulators"/>
</dbReference>
<dbReference type="SUPFAM" id="SSF51215">
    <property type="entry name" value="Regulatory protein AraC"/>
    <property type="match status" value="1"/>
</dbReference>
<keyword evidence="3" id="KW-0238">DNA-binding</keyword>
<evidence type="ECO:0000259" key="6">
    <source>
        <dbReference type="PROSITE" id="PS01124"/>
    </source>
</evidence>
<dbReference type="SMART" id="SM00342">
    <property type="entry name" value="HTH_ARAC"/>
    <property type="match status" value="1"/>
</dbReference>
<dbReference type="InterPro" id="IPR014710">
    <property type="entry name" value="RmlC-like_jellyroll"/>
</dbReference>
<dbReference type="PANTHER" id="PTHR46796">
    <property type="entry name" value="HTH-TYPE TRANSCRIPTIONAL ACTIVATOR RHAS-RELATED"/>
    <property type="match status" value="1"/>
</dbReference>
<keyword evidence="8" id="KW-1185">Reference proteome</keyword>
<dbReference type="Proteomes" id="UP000307943">
    <property type="component" value="Unassembled WGS sequence"/>
</dbReference>
<dbReference type="GO" id="GO:0043565">
    <property type="term" value="F:sequence-specific DNA binding"/>
    <property type="evidence" value="ECO:0007669"/>
    <property type="project" value="InterPro"/>
</dbReference>
<evidence type="ECO:0000256" key="2">
    <source>
        <dbReference type="ARBA" id="ARBA00023015"/>
    </source>
</evidence>
<dbReference type="Gene3D" id="2.60.120.10">
    <property type="entry name" value="Jelly Rolls"/>
    <property type="match status" value="1"/>
</dbReference>
<evidence type="ECO:0000256" key="4">
    <source>
        <dbReference type="ARBA" id="ARBA00023159"/>
    </source>
</evidence>
<keyword evidence="2" id="KW-0805">Transcription regulation</keyword>
<keyword evidence="1" id="KW-0963">Cytoplasm</keyword>
<feature type="domain" description="HTH araC/xylS-type" evidence="6">
    <location>
        <begin position="190"/>
        <end position="287"/>
    </location>
</feature>
<dbReference type="InterPro" id="IPR003313">
    <property type="entry name" value="AraC-bd"/>
</dbReference>
<dbReference type="RefSeq" id="WP_139603126.1">
    <property type="nucleotide sequence ID" value="NZ_VDCQ01000019.1"/>
</dbReference>
<evidence type="ECO:0000256" key="5">
    <source>
        <dbReference type="ARBA" id="ARBA00023163"/>
    </source>
</evidence>
<keyword evidence="5" id="KW-0804">Transcription</keyword>
<proteinExistence type="predicted"/>
<dbReference type="SUPFAM" id="SSF53807">
    <property type="entry name" value="Helical backbone' metal receptor"/>
    <property type="match status" value="1"/>
</dbReference>
<dbReference type="GO" id="GO:0003700">
    <property type="term" value="F:DNA-binding transcription factor activity"/>
    <property type="evidence" value="ECO:0007669"/>
    <property type="project" value="InterPro"/>
</dbReference>
<name>A0A5C4T8L6_9BACL</name>
<dbReference type="Pfam" id="PF12833">
    <property type="entry name" value="HTH_18"/>
    <property type="match status" value="1"/>
</dbReference>
<dbReference type="OrthoDB" id="9807321at2"/>
<evidence type="ECO:0000256" key="1">
    <source>
        <dbReference type="ARBA" id="ARBA00022490"/>
    </source>
</evidence>
<reference evidence="7 8" key="1">
    <citation type="submission" date="2019-05" db="EMBL/GenBank/DDBJ databases">
        <title>We sequenced the genome of Paenibacillus hemerocallicola KCTC 33185 for further insight into its adaptation and study the phylogeny of Paenibacillus.</title>
        <authorList>
            <person name="Narsing Rao M.P."/>
        </authorList>
    </citation>
    <scope>NUCLEOTIDE SEQUENCE [LARGE SCALE GENOMIC DNA]</scope>
    <source>
        <strain evidence="7 8">KCTC 33185</strain>
    </source>
</reference>
<dbReference type="InterPro" id="IPR018062">
    <property type="entry name" value="HTH_AraC-typ_CS"/>
</dbReference>
<organism evidence="7 8">
    <name type="scientific">Paenibacillus hemerocallicola</name>
    <dbReference type="NCBI Taxonomy" id="1172614"/>
    <lineage>
        <taxon>Bacteria</taxon>
        <taxon>Bacillati</taxon>
        <taxon>Bacillota</taxon>
        <taxon>Bacilli</taxon>
        <taxon>Bacillales</taxon>
        <taxon>Paenibacillaceae</taxon>
        <taxon>Paenibacillus</taxon>
    </lineage>
</organism>
<sequence length="536" mass="59819">MTALPSHGKKRTLLLLSSIRKFRQWNTYVLRRHPVPAPMLCFVVEGKGTLYVNDAACPLEPRRLYYIPPGTTAKASSDNEAGEYYVLIARTIALSRCKGSWGVSEASEATCLPLHSGLVGVRDTERVLSRIEELYETAKSGTASTRPDPDLLLQSLIEYVMRDLSEQAAEREAEQQAGQEAGRASDGGIDPCVVYMHRHYTEKMSRETLADIAGLTPNAFCRSFKRTIGLSPTDYLNKVRIDRAKERLSPDSSVKEVAASVGYGSEYYFSRIFKKTVGLSPTLFIKRERLRVAVASRCGFHDNLASMGVAPAAAVDCYKYPGMDDAEYNRRLQSQLGQLRLVKPDLIIADYFHHGLYDSLKQIAPCVVLKHHLDWRVTHTNIAGLVGREKEADSTFRELEERTTEASRRLRSSDRLGSVAVMQLLPTVIRLQGSVNHPLNELLYAELGLEPGAAVPRNKMREEWVADVSPDELPDPESDYLFVYTPGGRKEIGKGTGKWRGAVQTRLIPNWLSMSWTPQGRNAIIDEVIESFAGAR</sequence>
<dbReference type="InterPro" id="IPR002491">
    <property type="entry name" value="ABC_transptr_periplasmic_BD"/>
</dbReference>
<dbReference type="Pfam" id="PF01497">
    <property type="entry name" value="Peripla_BP_2"/>
    <property type="match status" value="1"/>
</dbReference>
<dbReference type="EMBL" id="VDCQ01000019">
    <property type="protein sequence ID" value="TNJ65433.1"/>
    <property type="molecule type" value="Genomic_DNA"/>
</dbReference>
<dbReference type="PROSITE" id="PS00041">
    <property type="entry name" value="HTH_ARAC_FAMILY_1"/>
    <property type="match status" value="1"/>
</dbReference>
<dbReference type="PROSITE" id="PS01124">
    <property type="entry name" value="HTH_ARAC_FAMILY_2"/>
    <property type="match status" value="1"/>
</dbReference>
<dbReference type="Gene3D" id="3.40.50.1980">
    <property type="entry name" value="Nitrogenase molybdenum iron protein domain"/>
    <property type="match status" value="2"/>
</dbReference>
<comment type="caution">
    <text evidence="7">The sequence shown here is derived from an EMBL/GenBank/DDBJ whole genome shotgun (WGS) entry which is preliminary data.</text>
</comment>
<dbReference type="PANTHER" id="PTHR46796:SF13">
    <property type="entry name" value="HTH-TYPE TRANSCRIPTIONAL ACTIVATOR RHAS"/>
    <property type="match status" value="1"/>
</dbReference>
<dbReference type="Pfam" id="PF02311">
    <property type="entry name" value="AraC_binding"/>
    <property type="match status" value="1"/>
</dbReference>